<dbReference type="AlphaFoldDB" id="A0A1Y2FEK5"/>
<evidence type="ECO:0000256" key="6">
    <source>
        <dbReference type="SAM" id="Phobius"/>
    </source>
</evidence>
<name>A0A1Y2FEK5_9BASI</name>
<dbReference type="EMBL" id="MCGR01000022">
    <property type="protein sequence ID" value="ORY81736.1"/>
    <property type="molecule type" value="Genomic_DNA"/>
</dbReference>
<feature type="region of interest" description="Disordered" evidence="5">
    <location>
        <begin position="332"/>
        <end position="508"/>
    </location>
</feature>
<accession>A0A1Y2FEK5</accession>
<evidence type="ECO:0000256" key="4">
    <source>
        <dbReference type="ARBA" id="ARBA00023136"/>
    </source>
</evidence>
<sequence>MAASYVHPAVLIASSAPLGAMSTTTLAITATAFSSFNTPAITVPFPTGYGTKQTQLAYSWTGTATNGGQATSTIGGVAATSGIASVMAGYVAPTAGSSSSSSSSGFEWPTWATGVIVGCGVLALLVLVGALWCWRRRARRRRAAGMVPAKRGKKSKKGAAVLTEKDNESPTPRRKLNKAGHRKDEAAALAEFDSVPLDNNYPPYPTPPPIAAGTEYRSGSPYRPVANDSVYSLHNGSSGALPARGPSADPRYNVLAPAYNPSPYPIDPYGQPINPPSRHHRMASVDTADSGYETPNRTGPDVSSTSISGSPARLITNAAPMPTRGPGNYRWNDEPTDHDAGSAIGSAMLGGDRDELPPPVMPGEAIGQARGGSPVDEGGARGARAGRQEVEAPLLYPQGDVRNRRLAAAGAAVGHSGPPSPTLDVPAHYQGGAPTGRSESSQSHYHETRSGSSQSNRSGGSSERRRRKEAPPPVQAPTYDSGYGVPGSPAMDSPQGGWAQPPQGYERY</sequence>
<gene>
    <name evidence="7" type="ORF">BCR35DRAFT_352251</name>
</gene>
<feature type="compositionally biased region" description="Low complexity" evidence="5">
    <location>
        <begin position="450"/>
        <end position="461"/>
    </location>
</feature>
<dbReference type="GO" id="GO:0071944">
    <property type="term" value="C:cell periphery"/>
    <property type="evidence" value="ECO:0007669"/>
    <property type="project" value="UniProtKB-ARBA"/>
</dbReference>
<evidence type="ECO:0000313" key="7">
    <source>
        <dbReference type="EMBL" id="ORY81736.1"/>
    </source>
</evidence>
<feature type="compositionally biased region" description="Basic residues" evidence="5">
    <location>
        <begin position="172"/>
        <end position="181"/>
    </location>
</feature>
<dbReference type="GO" id="GO:0016020">
    <property type="term" value="C:membrane"/>
    <property type="evidence" value="ECO:0007669"/>
    <property type="project" value="UniProtKB-SubCell"/>
</dbReference>
<feature type="compositionally biased region" description="Polar residues" evidence="5">
    <location>
        <begin position="293"/>
        <end position="309"/>
    </location>
</feature>
<protein>
    <submittedName>
        <fullName evidence="7">Uncharacterized protein</fullName>
    </submittedName>
</protein>
<comment type="caution">
    <text evidence="7">The sequence shown here is derived from an EMBL/GenBank/DDBJ whole genome shotgun (WGS) entry which is preliminary data.</text>
</comment>
<proteinExistence type="predicted"/>
<dbReference type="Proteomes" id="UP000193467">
    <property type="component" value="Unassembled WGS sequence"/>
</dbReference>
<feature type="region of interest" description="Disordered" evidence="5">
    <location>
        <begin position="143"/>
        <end position="181"/>
    </location>
</feature>
<reference evidence="7" key="1">
    <citation type="submission" date="2016-07" db="EMBL/GenBank/DDBJ databases">
        <title>Pervasive Adenine N6-methylation of Active Genes in Fungi.</title>
        <authorList>
            <consortium name="DOE Joint Genome Institute"/>
            <person name="Mondo S.J."/>
            <person name="Dannebaum R.O."/>
            <person name="Kuo R.C."/>
            <person name="Labutti K."/>
            <person name="Haridas S."/>
            <person name="Kuo A."/>
            <person name="Salamov A."/>
            <person name="Ahrendt S.R."/>
            <person name="Lipzen A."/>
            <person name="Sullivan W."/>
            <person name="Andreopoulos W.B."/>
            <person name="Clum A."/>
            <person name="Lindquist E."/>
            <person name="Daum C."/>
            <person name="Ramamoorthy G.K."/>
            <person name="Gryganskyi A."/>
            <person name="Culley D."/>
            <person name="Magnuson J.K."/>
            <person name="James T.Y."/>
            <person name="O'Malley M.A."/>
            <person name="Stajich J.E."/>
            <person name="Spatafora J.W."/>
            <person name="Visel A."/>
            <person name="Grigoriev I.V."/>
        </authorList>
    </citation>
    <scope>NUCLEOTIDE SEQUENCE [LARGE SCALE GENOMIC DNA]</scope>
    <source>
        <strain evidence="7">62-1032</strain>
    </source>
</reference>
<evidence type="ECO:0000256" key="1">
    <source>
        <dbReference type="ARBA" id="ARBA00004167"/>
    </source>
</evidence>
<keyword evidence="8" id="KW-1185">Reference proteome</keyword>
<dbReference type="InterPro" id="IPR051694">
    <property type="entry name" value="Immunoregulatory_rcpt-like"/>
</dbReference>
<evidence type="ECO:0000256" key="3">
    <source>
        <dbReference type="ARBA" id="ARBA00022989"/>
    </source>
</evidence>
<evidence type="ECO:0000256" key="2">
    <source>
        <dbReference type="ARBA" id="ARBA00022692"/>
    </source>
</evidence>
<evidence type="ECO:0000256" key="5">
    <source>
        <dbReference type="SAM" id="MobiDB-lite"/>
    </source>
</evidence>
<keyword evidence="3 6" id="KW-1133">Transmembrane helix</keyword>
<dbReference type="OrthoDB" id="2534622at2759"/>
<feature type="transmembrane region" description="Helical" evidence="6">
    <location>
        <begin position="111"/>
        <end position="134"/>
    </location>
</feature>
<organism evidence="7 8">
    <name type="scientific">Leucosporidium creatinivorum</name>
    <dbReference type="NCBI Taxonomy" id="106004"/>
    <lineage>
        <taxon>Eukaryota</taxon>
        <taxon>Fungi</taxon>
        <taxon>Dikarya</taxon>
        <taxon>Basidiomycota</taxon>
        <taxon>Pucciniomycotina</taxon>
        <taxon>Microbotryomycetes</taxon>
        <taxon>Leucosporidiales</taxon>
        <taxon>Leucosporidium</taxon>
    </lineage>
</organism>
<dbReference type="InParanoid" id="A0A1Y2FEK5"/>
<feature type="region of interest" description="Disordered" evidence="5">
    <location>
        <begin position="288"/>
        <end position="312"/>
    </location>
</feature>
<keyword evidence="4 6" id="KW-0472">Membrane</keyword>
<keyword evidence="2 6" id="KW-0812">Transmembrane</keyword>
<dbReference type="PANTHER" id="PTHR15549">
    <property type="entry name" value="PAIRED IMMUNOGLOBULIN-LIKE TYPE 2 RECEPTOR"/>
    <property type="match status" value="1"/>
</dbReference>
<comment type="subcellular location">
    <subcellularLocation>
        <location evidence="1">Membrane</location>
        <topology evidence="1">Single-pass membrane protein</topology>
    </subcellularLocation>
</comment>
<evidence type="ECO:0000313" key="8">
    <source>
        <dbReference type="Proteomes" id="UP000193467"/>
    </source>
</evidence>